<feature type="compositionally biased region" description="Polar residues" evidence="1">
    <location>
        <begin position="935"/>
        <end position="962"/>
    </location>
</feature>
<feature type="compositionally biased region" description="Low complexity" evidence="1">
    <location>
        <begin position="1029"/>
        <end position="1042"/>
    </location>
</feature>
<dbReference type="GO" id="GO:0000935">
    <property type="term" value="C:division septum"/>
    <property type="evidence" value="ECO:0007669"/>
    <property type="project" value="TreeGrafter"/>
</dbReference>
<feature type="compositionally biased region" description="Low complexity" evidence="1">
    <location>
        <begin position="441"/>
        <end position="466"/>
    </location>
</feature>
<dbReference type="RefSeq" id="XP_066078334.1">
    <property type="nucleotide sequence ID" value="XM_066222237.1"/>
</dbReference>
<evidence type="ECO:0008006" key="4">
    <source>
        <dbReference type="Google" id="ProtNLM"/>
    </source>
</evidence>
<feature type="compositionally biased region" description="Low complexity" evidence="1">
    <location>
        <begin position="1360"/>
        <end position="1386"/>
    </location>
</feature>
<feature type="compositionally biased region" description="Low complexity" evidence="1">
    <location>
        <begin position="641"/>
        <end position="650"/>
    </location>
</feature>
<feature type="region of interest" description="Disordered" evidence="1">
    <location>
        <begin position="562"/>
        <end position="1468"/>
    </location>
</feature>
<feature type="compositionally biased region" description="Basic and acidic residues" evidence="1">
    <location>
        <begin position="1288"/>
        <end position="1299"/>
    </location>
</feature>
<sequence length="1468" mass="157786">MSHPARLLLRAPPHLPFVEGYPGIPANSSSGRKSAGVHGSLELRVGSQPVKAKWVRVEIRKYESLPPGFPGSSSSSNSSKNGGESTWEHIGDIQTLWKPLDSTKETDLIETADFKFYLPLPENIPSTIELPRSTGIRYELVAALCYKQKGGLFKKESYPILKISEPLNIIKHELHSTWPIYQQPSEIIKKFSNDQLILTVTRPNSAFGGINDKIQFIASLKSTKSQPIKLKGFECTIYEIITSIPIQPSSLERDGNYINQKNHNNSSSKKRKSLQNPISKSKPISTVKAVVDERIGLGGEKSAKIEMTIDRALVTIKNAKTIKVEYTLEVKAVMDGIKDKVEISGIEYTVGVFGRSTAEQAMREIGRVDALCPTIPKPPPPPPPIDPTPFTGSQPDLPPNARYINNDHNNLSSGPPPQRSTSATYQPIQQQQSDNQGYDPRQSYQRQSSSNSNSTFTTNNTNYNNFGMTPNQNRQYSTMPTSPTQRRPDVMFPTAQPLSGERPRSITPTSPTVESSGGVQDRYVQSDTGHDNSSRYSTATMATFGRWDKGLQNAMVSGQQGQGIVTSSAASDNAITPTTPTIPSPSIGHSSSATTIPSRPVSARPPGAGPPPPPSSFFFSAEQEKSAQRERYESARNLVESSQGQSSGPSKKTDDDEIPELPPPEYAPPRPAQPKRQYTAPSRPVSEYTSINGSPADSSPKTISSPRLASPPSGTGVNRIGSPSPTTISASQHAATTKDHNESRSIPSSPNKRSSIIQTIKSSPPLNQSELPNSSSSQGGSPIPYNAIYPPGRSSSISDQGTSATSTTTAAPGPIGLGISSHHSGLSEKEQMKRFYAAQDAVSRAQGPSQGLTTNLDQTSNTNTPNRSIDVGSSSQPSKTSGNQNVRNDNLQSPNNSPVQPRQSAYMSAAEEKEQMRKRFEEAQGRVNAAANRPEGSNSEVRNANQQPSNASPNRLRQTSYLSAAEEKEQMRKRFEEAQSKVNSAANRAEGGSNPNQALQPSQTSYPSAAEEKEQMRKRFEEATNRVQSASSTAEGGSSSAGNFIQQPPATASHIASRQSTYPTAAEEKEQMRRRFEDAQNRVARAQGQGVQSSPSAGLPGYDSVTSSASSPPSTSSRGFYNGYPSAVDEKDQMKRLFNEAQDRVTRASSQSPTTEKSGSGFSKVSSQTPGSSPLRSKANAAGYPNEKEQMRLFYEAQDRVAQASSGSNNVNGTPLRFANNNNASTSSQSDNRQISSSSPPPANILAPPVESPSVFEDQPQASSSSSSSRVNTTNPNNTSNGGYLSAEQEKDLMRKRYEQATSAVERYSSSSPPPPPPPSTLSVSGIFNTPPKNQIYDSPRTSLGVASEQAMSSKPVSSTTNPFFLNTTTPPKPSNNTGTATGAGTQKQDSSPNQRSISRNSTRTTTTTTTNNNISSPPDSPLLIRDPTIKAGKAKANSSANGSAPPPPPLPARPPKEYVELLSPVNE</sequence>
<feature type="region of interest" description="Disordered" evidence="1">
    <location>
        <begin position="252"/>
        <end position="278"/>
    </location>
</feature>
<feature type="compositionally biased region" description="Pro residues" evidence="1">
    <location>
        <begin position="375"/>
        <end position="387"/>
    </location>
</feature>
<evidence type="ECO:0000313" key="3">
    <source>
        <dbReference type="Proteomes" id="UP001355207"/>
    </source>
</evidence>
<dbReference type="PANTHER" id="PTHR36419">
    <property type="entry name" value="ARRESTIN FAMILY PROTEIN 1"/>
    <property type="match status" value="1"/>
</dbReference>
<feature type="compositionally biased region" description="Low complexity" evidence="1">
    <location>
        <begin position="1220"/>
        <end position="1238"/>
    </location>
</feature>
<feature type="compositionally biased region" description="Low complexity" evidence="1">
    <location>
        <begin position="575"/>
        <end position="595"/>
    </location>
</feature>
<feature type="compositionally biased region" description="Polar residues" evidence="1">
    <location>
        <begin position="1147"/>
        <end position="1175"/>
    </location>
</feature>
<feature type="compositionally biased region" description="Polar residues" evidence="1">
    <location>
        <begin position="506"/>
        <end position="527"/>
    </location>
</feature>
<name>A0AAX4K3Z4_9TREE</name>
<feature type="compositionally biased region" description="Polar residues" evidence="1">
    <location>
        <begin position="467"/>
        <end position="485"/>
    </location>
</feature>
<feature type="compositionally biased region" description="Polar residues" evidence="1">
    <location>
        <begin position="744"/>
        <end position="780"/>
    </location>
</feature>
<feature type="compositionally biased region" description="Polar residues" evidence="1">
    <location>
        <begin position="1203"/>
        <end position="1213"/>
    </location>
</feature>
<feature type="compositionally biased region" description="Polar residues" evidence="1">
    <location>
        <begin position="1350"/>
        <end position="1359"/>
    </location>
</feature>
<organism evidence="2 3">
    <name type="scientific">Kwoniella dendrophila CBS 6074</name>
    <dbReference type="NCBI Taxonomy" id="1295534"/>
    <lineage>
        <taxon>Eukaryota</taxon>
        <taxon>Fungi</taxon>
        <taxon>Dikarya</taxon>
        <taxon>Basidiomycota</taxon>
        <taxon>Agaricomycotina</taxon>
        <taxon>Tremellomycetes</taxon>
        <taxon>Tremellales</taxon>
        <taxon>Cryptococcaceae</taxon>
        <taxon>Kwoniella</taxon>
    </lineage>
</organism>
<feature type="compositionally biased region" description="Low complexity" evidence="1">
    <location>
        <begin position="1104"/>
        <end position="1117"/>
    </location>
</feature>
<dbReference type="EMBL" id="CP144106">
    <property type="protein sequence ID" value="WWC91572.1"/>
    <property type="molecule type" value="Genomic_DNA"/>
</dbReference>
<proteinExistence type="predicted"/>
<evidence type="ECO:0000313" key="2">
    <source>
        <dbReference type="EMBL" id="WWC91572.1"/>
    </source>
</evidence>
<feature type="compositionally biased region" description="Polar residues" evidence="1">
    <location>
        <begin position="993"/>
        <end position="1007"/>
    </location>
</feature>
<gene>
    <name evidence="2" type="ORF">L201_006518</name>
</gene>
<reference evidence="2 3" key="1">
    <citation type="submission" date="2024-01" db="EMBL/GenBank/DDBJ databases">
        <title>Comparative genomics of Cryptococcus and Kwoniella reveals pathogenesis evolution and contrasting modes of karyotype evolution via chromosome fusion or intercentromeric recombination.</title>
        <authorList>
            <person name="Coelho M.A."/>
            <person name="David-Palma M."/>
            <person name="Shea T."/>
            <person name="Bowers K."/>
            <person name="McGinley-Smith S."/>
            <person name="Mohammad A.W."/>
            <person name="Gnirke A."/>
            <person name="Yurkov A.M."/>
            <person name="Nowrousian M."/>
            <person name="Sun S."/>
            <person name="Cuomo C.A."/>
            <person name="Heitman J."/>
        </authorList>
    </citation>
    <scope>NUCLEOTIDE SEQUENCE [LARGE SCALE GENOMIC DNA]</scope>
    <source>
        <strain evidence="2 3">CBS 6074</strain>
    </source>
</reference>
<feature type="compositionally biased region" description="Basic and acidic residues" evidence="1">
    <location>
        <begin position="910"/>
        <end position="924"/>
    </location>
</feature>
<feature type="compositionally biased region" description="Polar residues" evidence="1">
    <location>
        <begin position="406"/>
        <end position="436"/>
    </location>
</feature>
<dbReference type="PANTHER" id="PTHR36419:SF1">
    <property type="entry name" value="RHO1 GEF LOCALIZING PROTEIN 1"/>
    <property type="match status" value="1"/>
</dbReference>
<feature type="region of interest" description="Disordered" evidence="1">
    <location>
        <begin position="371"/>
        <end position="537"/>
    </location>
</feature>
<dbReference type="Proteomes" id="UP001355207">
    <property type="component" value="Chromosome 9"/>
</dbReference>
<protein>
    <recommendedName>
        <fullName evidence="4">Arrestin C-terminal-like domain-containing protein</fullName>
    </recommendedName>
</protein>
<feature type="compositionally biased region" description="Low complexity" evidence="1">
    <location>
        <begin position="1263"/>
        <end position="1281"/>
    </location>
</feature>
<feature type="compositionally biased region" description="Polar residues" evidence="1">
    <location>
        <begin position="1043"/>
        <end position="1063"/>
    </location>
</feature>
<keyword evidence="3" id="KW-1185">Reference proteome</keyword>
<feature type="compositionally biased region" description="Polar residues" evidence="1">
    <location>
        <begin position="846"/>
        <end position="906"/>
    </location>
</feature>
<feature type="compositionally biased region" description="Polar residues" evidence="1">
    <location>
        <begin position="1321"/>
        <end position="1342"/>
    </location>
</feature>
<feature type="compositionally biased region" description="Low complexity" evidence="1">
    <location>
        <begin position="802"/>
        <end position="824"/>
    </location>
</feature>
<feature type="compositionally biased region" description="Pro residues" evidence="1">
    <location>
        <begin position="1445"/>
        <end position="1454"/>
    </location>
</feature>
<accession>A0AAX4K3Z4</accession>
<feature type="compositionally biased region" description="Basic and acidic residues" evidence="1">
    <location>
        <begin position="1066"/>
        <end position="1080"/>
    </location>
</feature>
<feature type="compositionally biased region" description="Polar residues" evidence="1">
    <location>
        <begin position="687"/>
        <end position="735"/>
    </location>
</feature>
<feature type="compositionally biased region" description="Basic and acidic residues" evidence="1">
    <location>
        <begin position="1010"/>
        <end position="1024"/>
    </location>
</feature>
<feature type="compositionally biased region" description="Low complexity" evidence="1">
    <location>
        <begin position="1431"/>
        <end position="1444"/>
    </location>
</feature>
<feature type="compositionally biased region" description="Basic and acidic residues" evidence="1">
    <location>
        <begin position="622"/>
        <end position="634"/>
    </location>
</feature>
<feature type="compositionally biased region" description="Polar residues" evidence="1">
    <location>
        <begin position="562"/>
        <end position="574"/>
    </location>
</feature>
<feature type="compositionally biased region" description="Basic and acidic residues" evidence="1">
    <location>
        <begin position="1128"/>
        <end position="1146"/>
    </location>
</feature>
<feature type="compositionally biased region" description="Low complexity" evidence="1">
    <location>
        <begin position="1396"/>
        <end position="1417"/>
    </location>
</feature>
<feature type="compositionally biased region" description="Pro residues" evidence="1">
    <location>
        <begin position="660"/>
        <end position="672"/>
    </location>
</feature>
<feature type="compositionally biased region" description="Basic and acidic residues" evidence="1">
    <location>
        <begin position="965"/>
        <end position="979"/>
    </location>
</feature>
<dbReference type="InterPro" id="IPR053060">
    <property type="entry name" value="Cytokinesis_Signaling_Reg"/>
</dbReference>
<dbReference type="GeneID" id="91097187"/>
<evidence type="ECO:0000256" key="1">
    <source>
        <dbReference type="SAM" id="MobiDB-lite"/>
    </source>
</evidence>
<dbReference type="GO" id="GO:0000917">
    <property type="term" value="P:division septum assembly"/>
    <property type="evidence" value="ECO:0007669"/>
    <property type="project" value="TreeGrafter"/>
</dbReference>